<sequence>YHLVRFVMIENNLLVQLQQQYPEHTFMQHHLSVVHKGRFANAIVYRYKDDEFDLIVKDFSQSPWLIRKTFARLSVNQEYKGLSRLAELDAVANRFCRLSPIAVAYNYIEGTPLRSLIHEDKTLPVNFFSELERQVAKMHRKGIVHLDLRNMGNILCGADGKPYFIDFQSTISFSRFPRWLQRFMRGSDMSGVYKAWNKLGEQPLPQSKQDYLERFNHVRKRWIFKGYPIQRGYAWGAALITQFVDSDLVRNITDRL</sequence>
<dbReference type="InterPro" id="IPR011009">
    <property type="entry name" value="Kinase-like_dom_sf"/>
</dbReference>
<evidence type="ECO:0000313" key="1">
    <source>
        <dbReference type="EMBL" id="KKN09672.1"/>
    </source>
</evidence>
<protein>
    <recommendedName>
        <fullName evidence="2">Protein kinase domain-containing protein</fullName>
    </recommendedName>
</protein>
<evidence type="ECO:0008006" key="2">
    <source>
        <dbReference type="Google" id="ProtNLM"/>
    </source>
</evidence>
<feature type="non-terminal residue" evidence="1">
    <location>
        <position position="1"/>
    </location>
</feature>
<comment type="caution">
    <text evidence="1">The sequence shown here is derived from an EMBL/GenBank/DDBJ whole genome shotgun (WGS) entry which is preliminary data.</text>
</comment>
<accession>A0A0F9NCI5</accession>
<organism evidence="1">
    <name type="scientific">marine sediment metagenome</name>
    <dbReference type="NCBI Taxonomy" id="412755"/>
    <lineage>
        <taxon>unclassified sequences</taxon>
        <taxon>metagenomes</taxon>
        <taxon>ecological metagenomes</taxon>
    </lineage>
</organism>
<gene>
    <name evidence="1" type="ORF">LCGC14_1044210</name>
</gene>
<dbReference type="AlphaFoldDB" id="A0A0F9NCI5"/>
<reference evidence="1" key="1">
    <citation type="journal article" date="2015" name="Nature">
        <title>Complex archaea that bridge the gap between prokaryotes and eukaryotes.</title>
        <authorList>
            <person name="Spang A."/>
            <person name="Saw J.H."/>
            <person name="Jorgensen S.L."/>
            <person name="Zaremba-Niedzwiedzka K."/>
            <person name="Martijn J."/>
            <person name="Lind A.E."/>
            <person name="van Eijk R."/>
            <person name="Schleper C."/>
            <person name="Guy L."/>
            <person name="Ettema T.J."/>
        </authorList>
    </citation>
    <scope>NUCLEOTIDE SEQUENCE</scope>
</reference>
<proteinExistence type="predicted"/>
<dbReference type="EMBL" id="LAZR01004319">
    <property type="protein sequence ID" value="KKN09672.1"/>
    <property type="molecule type" value="Genomic_DNA"/>
</dbReference>
<dbReference type="Gene3D" id="1.10.510.10">
    <property type="entry name" value="Transferase(Phosphotransferase) domain 1"/>
    <property type="match status" value="1"/>
</dbReference>
<name>A0A0F9NCI5_9ZZZZ</name>
<dbReference type="SUPFAM" id="SSF56112">
    <property type="entry name" value="Protein kinase-like (PK-like)"/>
    <property type="match status" value="1"/>
</dbReference>